<dbReference type="GO" id="GO:0032259">
    <property type="term" value="P:methylation"/>
    <property type="evidence" value="ECO:0007669"/>
    <property type="project" value="UniProtKB-KW"/>
</dbReference>
<organism evidence="3 4">
    <name type="scientific">Kribbella amoyensis</name>
    <dbReference type="NCBI Taxonomy" id="996641"/>
    <lineage>
        <taxon>Bacteria</taxon>
        <taxon>Bacillati</taxon>
        <taxon>Actinomycetota</taxon>
        <taxon>Actinomycetes</taxon>
        <taxon>Propionibacteriales</taxon>
        <taxon>Kribbellaceae</taxon>
        <taxon>Kribbella</taxon>
    </lineage>
</organism>
<evidence type="ECO:0000313" key="3">
    <source>
        <dbReference type="EMBL" id="TWD80522.1"/>
    </source>
</evidence>
<reference evidence="3 4" key="1">
    <citation type="submission" date="2019-06" db="EMBL/GenBank/DDBJ databases">
        <title>Sequencing the genomes of 1000 actinobacteria strains.</title>
        <authorList>
            <person name="Klenk H.-P."/>
        </authorList>
    </citation>
    <scope>NUCLEOTIDE SEQUENCE [LARGE SCALE GENOMIC DNA]</scope>
    <source>
        <strain evidence="3 4">DSM 24683</strain>
    </source>
</reference>
<keyword evidence="3" id="KW-0808">Transferase</keyword>
<evidence type="ECO:0000256" key="1">
    <source>
        <dbReference type="SAM" id="MobiDB-lite"/>
    </source>
</evidence>
<dbReference type="Pfam" id="PF08242">
    <property type="entry name" value="Methyltransf_12"/>
    <property type="match status" value="1"/>
</dbReference>
<dbReference type="SUPFAM" id="SSF53335">
    <property type="entry name" value="S-adenosyl-L-methionine-dependent methyltransferases"/>
    <property type="match status" value="1"/>
</dbReference>
<gene>
    <name evidence="3" type="ORF">FB561_1602</name>
</gene>
<dbReference type="PANTHER" id="PTHR43861">
    <property type="entry name" value="TRANS-ACONITATE 2-METHYLTRANSFERASE-RELATED"/>
    <property type="match status" value="1"/>
</dbReference>
<keyword evidence="3" id="KW-0489">Methyltransferase</keyword>
<feature type="region of interest" description="Disordered" evidence="1">
    <location>
        <begin position="1"/>
        <end position="23"/>
    </location>
</feature>
<dbReference type="PANTHER" id="PTHR43861:SF6">
    <property type="entry name" value="METHYLTRANSFERASE TYPE 11"/>
    <property type="match status" value="1"/>
</dbReference>
<evidence type="ECO:0000313" key="4">
    <source>
        <dbReference type="Proteomes" id="UP000318380"/>
    </source>
</evidence>
<dbReference type="EMBL" id="VIVK01000001">
    <property type="protein sequence ID" value="TWD80522.1"/>
    <property type="molecule type" value="Genomic_DNA"/>
</dbReference>
<dbReference type="Proteomes" id="UP000318380">
    <property type="component" value="Unassembled WGS sequence"/>
</dbReference>
<comment type="caution">
    <text evidence="3">The sequence shown here is derived from an EMBL/GenBank/DDBJ whole genome shotgun (WGS) entry which is preliminary data.</text>
</comment>
<feature type="domain" description="Methyltransferase type 12" evidence="2">
    <location>
        <begin position="46"/>
        <end position="142"/>
    </location>
</feature>
<proteinExistence type="predicted"/>
<keyword evidence="4" id="KW-1185">Reference proteome</keyword>
<sequence>MGRMQEHAGAFTNATGRDLEQGGADQPRYRRYQFGLIAPHCGRSVLEVGAGLGEFAAQFTELPGQELDRLVLTDADPGAVELLGQRFAHRPEVEARQLALGGELSLDKPVDSVIAINVLEHIEDDAGALRGLAGLVVPGGTIVLWVPGYQQLYGEFDRRVGHVRRYTPSTLADAITRAGLQVELAKPVNLLGGIAWWAAVRRGGSTSPNPRLVSIYDRFVVPVTRAVERRVRVPFGQTVLAVARVPA</sequence>
<accession>A0A561BNZ9</accession>
<name>A0A561BNZ9_9ACTN</name>
<protein>
    <submittedName>
        <fullName evidence="3">Methyltransferase family protein</fullName>
    </submittedName>
</protein>
<dbReference type="InterPro" id="IPR029063">
    <property type="entry name" value="SAM-dependent_MTases_sf"/>
</dbReference>
<dbReference type="Gene3D" id="3.40.50.150">
    <property type="entry name" value="Vaccinia Virus protein VP39"/>
    <property type="match status" value="1"/>
</dbReference>
<evidence type="ECO:0000259" key="2">
    <source>
        <dbReference type="Pfam" id="PF08242"/>
    </source>
</evidence>
<dbReference type="AlphaFoldDB" id="A0A561BNZ9"/>
<dbReference type="InterPro" id="IPR013217">
    <property type="entry name" value="Methyltransf_12"/>
</dbReference>
<dbReference type="GO" id="GO:0008168">
    <property type="term" value="F:methyltransferase activity"/>
    <property type="evidence" value="ECO:0007669"/>
    <property type="project" value="UniProtKB-KW"/>
</dbReference>
<dbReference type="OrthoDB" id="9810247at2"/>
<dbReference type="CDD" id="cd02440">
    <property type="entry name" value="AdoMet_MTases"/>
    <property type="match status" value="1"/>
</dbReference>